<accession>A0A931C182</accession>
<gene>
    <name evidence="3" type="ORF">I4J89_08060</name>
</gene>
<protein>
    <submittedName>
        <fullName evidence="3">LLM class flavin-dependent oxidoreductase</fullName>
    </submittedName>
</protein>
<proteinExistence type="predicted"/>
<evidence type="ECO:0000259" key="2">
    <source>
        <dbReference type="Pfam" id="PF00296"/>
    </source>
</evidence>
<evidence type="ECO:0000313" key="4">
    <source>
        <dbReference type="Proteomes" id="UP000598146"/>
    </source>
</evidence>
<dbReference type="InterPro" id="IPR011251">
    <property type="entry name" value="Luciferase-like_dom"/>
</dbReference>
<feature type="domain" description="Luciferase-like" evidence="2">
    <location>
        <begin position="19"/>
        <end position="227"/>
    </location>
</feature>
<organism evidence="3 4">
    <name type="scientific">Actinoplanes aureus</name>
    <dbReference type="NCBI Taxonomy" id="2792083"/>
    <lineage>
        <taxon>Bacteria</taxon>
        <taxon>Bacillati</taxon>
        <taxon>Actinomycetota</taxon>
        <taxon>Actinomycetes</taxon>
        <taxon>Micromonosporales</taxon>
        <taxon>Micromonosporaceae</taxon>
        <taxon>Actinoplanes</taxon>
    </lineage>
</organism>
<dbReference type="RefSeq" id="WP_196413204.1">
    <property type="nucleotide sequence ID" value="NZ_JADQTO010000003.1"/>
</dbReference>
<comment type="caution">
    <text evidence="3">The sequence shown here is derived from an EMBL/GenBank/DDBJ whole genome shotgun (WGS) entry which is preliminary data.</text>
</comment>
<dbReference type="InterPro" id="IPR036661">
    <property type="entry name" value="Luciferase-like_sf"/>
</dbReference>
<dbReference type="GO" id="GO:0016705">
    <property type="term" value="F:oxidoreductase activity, acting on paired donors, with incorporation or reduction of molecular oxygen"/>
    <property type="evidence" value="ECO:0007669"/>
    <property type="project" value="InterPro"/>
</dbReference>
<name>A0A931C182_9ACTN</name>
<dbReference type="AlphaFoldDB" id="A0A931C182"/>
<evidence type="ECO:0000256" key="1">
    <source>
        <dbReference type="ARBA" id="ARBA00023002"/>
    </source>
</evidence>
<dbReference type="EMBL" id="JADQTO010000003">
    <property type="protein sequence ID" value="MBG0561414.1"/>
    <property type="molecule type" value="Genomic_DNA"/>
</dbReference>
<reference evidence="3" key="1">
    <citation type="submission" date="2020-11" db="EMBL/GenBank/DDBJ databases">
        <title>Isolation and identification of active actinomycetes.</title>
        <authorList>
            <person name="Sun X."/>
        </authorList>
    </citation>
    <scope>NUCLEOTIDE SEQUENCE</scope>
    <source>
        <strain evidence="3">NEAU-A11</strain>
    </source>
</reference>
<evidence type="ECO:0000313" key="3">
    <source>
        <dbReference type="EMBL" id="MBG0561414.1"/>
    </source>
</evidence>
<dbReference type="Proteomes" id="UP000598146">
    <property type="component" value="Unassembled WGS sequence"/>
</dbReference>
<keyword evidence="1" id="KW-0560">Oxidoreductase</keyword>
<dbReference type="Pfam" id="PF00296">
    <property type="entry name" value="Bac_luciferase"/>
    <property type="match status" value="1"/>
</dbReference>
<dbReference type="PANTHER" id="PTHR43244">
    <property type="match status" value="1"/>
</dbReference>
<dbReference type="PANTHER" id="PTHR43244:SF1">
    <property type="entry name" value="5,10-METHYLENETETRAHYDROMETHANOPTERIN REDUCTASE"/>
    <property type="match status" value="1"/>
</dbReference>
<keyword evidence="4" id="KW-1185">Reference proteome</keyword>
<sequence length="309" mass="32770">MRFGAHLPLIDFDGRGWRPGDLGAYVDTARQLGYASISANDHLEFQHPWLDGLVALASVVERSGEMRLATTVSLPVVRGPAALAKAAAALDIVSGGRLTLGVGPGSSARDYALAGLDFDERWPRLDEAIRALRTYLGSGASAYQGRFYAAASALRPAPACPGGPPIWIGSWGSEAGLRRVARLGDGWLASAYNASPGQVAAARVRLGAALERAGKDRDGFGCALATMWTYVTGSGPAREARLSALGRMLNRAPDQLRQRVLVGPAADCAATLRAYLDAGIGEVFIWPLADPHDQLERFMRDVVPLVARP</sequence>
<dbReference type="InterPro" id="IPR050564">
    <property type="entry name" value="F420-G6PD/mer"/>
</dbReference>
<dbReference type="Gene3D" id="3.20.20.30">
    <property type="entry name" value="Luciferase-like domain"/>
    <property type="match status" value="1"/>
</dbReference>
<dbReference type="SUPFAM" id="SSF51679">
    <property type="entry name" value="Bacterial luciferase-like"/>
    <property type="match status" value="1"/>
</dbReference>